<sequence length="55" mass="6066">MKLVLNLISIIAAIILITFGVNNISQPSNLKVWIGVGEVVLGLIVLYFPLKKLFK</sequence>
<dbReference type="KEGG" id="pex:IZT61_09855"/>
<proteinExistence type="predicted"/>
<feature type="transmembrane region" description="Helical" evidence="1">
    <location>
        <begin position="7"/>
        <end position="24"/>
    </location>
</feature>
<keyword evidence="1" id="KW-0812">Transmembrane</keyword>
<evidence type="ECO:0000313" key="3">
    <source>
        <dbReference type="Proteomes" id="UP000594759"/>
    </source>
</evidence>
<dbReference type="EMBL" id="CP064939">
    <property type="protein sequence ID" value="QPH41531.1"/>
    <property type="molecule type" value="Genomic_DNA"/>
</dbReference>
<evidence type="ECO:0000313" key="2">
    <source>
        <dbReference type="EMBL" id="QPH41531.1"/>
    </source>
</evidence>
<accession>A0A7S9L3L1</accession>
<organism evidence="2 3">
    <name type="scientific">Pedobacter endophyticus</name>
    <dbReference type="NCBI Taxonomy" id="2789740"/>
    <lineage>
        <taxon>Bacteria</taxon>
        <taxon>Pseudomonadati</taxon>
        <taxon>Bacteroidota</taxon>
        <taxon>Sphingobacteriia</taxon>
        <taxon>Sphingobacteriales</taxon>
        <taxon>Sphingobacteriaceae</taxon>
        <taxon>Pedobacter</taxon>
    </lineage>
</organism>
<protein>
    <submittedName>
        <fullName evidence="2">Uncharacterized protein</fullName>
    </submittedName>
</protein>
<dbReference type="AlphaFoldDB" id="A0A7S9L3L1"/>
<keyword evidence="1" id="KW-0472">Membrane</keyword>
<keyword evidence="3" id="KW-1185">Reference proteome</keyword>
<dbReference type="RefSeq" id="WP_196100968.1">
    <property type="nucleotide sequence ID" value="NZ_CP064939.1"/>
</dbReference>
<evidence type="ECO:0000256" key="1">
    <source>
        <dbReference type="SAM" id="Phobius"/>
    </source>
</evidence>
<name>A0A7S9L3L1_9SPHI</name>
<reference evidence="2 3" key="1">
    <citation type="submission" date="2020-11" db="EMBL/GenBank/DDBJ databases">
        <title>Pedobacter endophytica, an endophytic bacteria isolated form Carex pumila.</title>
        <authorList>
            <person name="Peng Y."/>
            <person name="Jiang L."/>
            <person name="Lee J."/>
        </authorList>
    </citation>
    <scope>NUCLEOTIDE SEQUENCE [LARGE SCALE GENOMIC DNA]</scope>
    <source>
        <strain evidence="2 3">JBR3-12</strain>
    </source>
</reference>
<keyword evidence="1" id="KW-1133">Transmembrane helix</keyword>
<feature type="transmembrane region" description="Helical" evidence="1">
    <location>
        <begin position="30"/>
        <end position="50"/>
    </location>
</feature>
<gene>
    <name evidence="2" type="ORF">IZT61_09855</name>
</gene>
<dbReference type="Proteomes" id="UP000594759">
    <property type="component" value="Chromosome"/>
</dbReference>